<name>A0ABT8RDW7_9BACT</name>
<evidence type="ECO:0000313" key="2">
    <source>
        <dbReference type="Proteomes" id="UP001168528"/>
    </source>
</evidence>
<sequence length="210" mass="24648">MPAKSAVVELQYLPCLEYFACLLKYDTVYIEAHEHYQKQSYRNRCHILTATKVAILSVPIVKGNSKQLIRDVQIDYTQKWLTDHWRTIYSAYGKAPFFEHYADFFERVYVKKYKYLFDLNLDLLTNCLSLLKVNKKINFTDSYKSTEEIAVKDFRSAIHPKSGDKNSNLYTPVRYRQNFGNNFVSNLSIIDVLFCEGPRSLEIIRQSVIL</sequence>
<dbReference type="EMBL" id="JAUKPO010000028">
    <property type="protein sequence ID" value="MDO1450299.1"/>
    <property type="molecule type" value="Genomic_DNA"/>
</dbReference>
<accession>A0ABT8RDW7</accession>
<dbReference type="Proteomes" id="UP001168528">
    <property type="component" value="Unassembled WGS sequence"/>
</dbReference>
<comment type="caution">
    <text evidence="1">The sequence shown here is derived from an EMBL/GenBank/DDBJ whole genome shotgun (WGS) entry which is preliminary data.</text>
</comment>
<keyword evidence="2" id="KW-1185">Reference proteome</keyword>
<evidence type="ECO:0000313" key="1">
    <source>
        <dbReference type="EMBL" id="MDO1450299.1"/>
    </source>
</evidence>
<reference evidence="1" key="1">
    <citation type="submission" date="2023-07" db="EMBL/GenBank/DDBJ databases">
        <title>The genome sequence of Rhodocytophaga aerolata KACC 12507.</title>
        <authorList>
            <person name="Zhang X."/>
        </authorList>
    </citation>
    <scope>NUCLEOTIDE SEQUENCE</scope>
    <source>
        <strain evidence="1">KACC 12507</strain>
    </source>
</reference>
<gene>
    <name evidence="1" type="ORF">Q0590_28730</name>
</gene>
<dbReference type="RefSeq" id="WP_302041101.1">
    <property type="nucleotide sequence ID" value="NZ_JAUKPO010000028.1"/>
</dbReference>
<dbReference type="InterPro" id="IPR014985">
    <property type="entry name" value="WbqC"/>
</dbReference>
<proteinExistence type="predicted"/>
<protein>
    <submittedName>
        <fullName evidence="1">WbqC family protein</fullName>
    </submittedName>
</protein>
<organism evidence="1 2">
    <name type="scientific">Rhodocytophaga aerolata</name>
    <dbReference type="NCBI Taxonomy" id="455078"/>
    <lineage>
        <taxon>Bacteria</taxon>
        <taxon>Pseudomonadati</taxon>
        <taxon>Bacteroidota</taxon>
        <taxon>Cytophagia</taxon>
        <taxon>Cytophagales</taxon>
        <taxon>Rhodocytophagaceae</taxon>
        <taxon>Rhodocytophaga</taxon>
    </lineage>
</organism>
<dbReference type="Pfam" id="PF08889">
    <property type="entry name" value="WbqC"/>
    <property type="match status" value="2"/>
</dbReference>